<keyword evidence="2" id="KW-0472">Membrane</keyword>
<dbReference type="EMBL" id="SJPO01000010">
    <property type="protein sequence ID" value="TWT73611.1"/>
    <property type="molecule type" value="Genomic_DNA"/>
</dbReference>
<dbReference type="OrthoDB" id="9792534at2"/>
<dbReference type="GO" id="GO:0016717">
    <property type="term" value="F:oxidoreductase activity, acting on paired donors, with oxidation of a pair of donors resulting in the reduction of molecular oxygen to two molecules of water"/>
    <property type="evidence" value="ECO:0007669"/>
    <property type="project" value="TreeGrafter"/>
</dbReference>
<keyword evidence="2" id="KW-0812">Transmembrane</keyword>
<dbReference type="GO" id="GO:0008610">
    <property type="term" value="P:lipid biosynthetic process"/>
    <property type="evidence" value="ECO:0007669"/>
    <property type="project" value="UniProtKB-ARBA"/>
</dbReference>
<evidence type="ECO:0000259" key="3">
    <source>
        <dbReference type="Pfam" id="PF00487"/>
    </source>
</evidence>
<name>A0A5C5YGF3_9BACT</name>
<keyword evidence="2" id="KW-1133">Transmembrane helix</keyword>
<dbReference type="RefSeq" id="WP_146590094.1">
    <property type="nucleotide sequence ID" value="NZ_SJPO01000010.1"/>
</dbReference>
<reference evidence="4 5" key="1">
    <citation type="submission" date="2019-02" db="EMBL/GenBank/DDBJ databases">
        <title>Deep-cultivation of Planctomycetes and their phenomic and genomic characterization uncovers novel biology.</title>
        <authorList>
            <person name="Wiegand S."/>
            <person name="Jogler M."/>
            <person name="Boedeker C."/>
            <person name="Pinto D."/>
            <person name="Vollmers J."/>
            <person name="Rivas-Marin E."/>
            <person name="Kohn T."/>
            <person name="Peeters S.H."/>
            <person name="Heuer A."/>
            <person name="Rast P."/>
            <person name="Oberbeckmann S."/>
            <person name="Bunk B."/>
            <person name="Jeske O."/>
            <person name="Meyerdierks A."/>
            <person name="Storesund J.E."/>
            <person name="Kallscheuer N."/>
            <person name="Luecker S."/>
            <person name="Lage O.M."/>
            <person name="Pohl T."/>
            <person name="Merkel B.J."/>
            <person name="Hornburger P."/>
            <person name="Mueller R.-W."/>
            <person name="Bruemmer F."/>
            <person name="Labrenz M."/>
            <person name="Spormann A.M."/>
            <person name="Op Den Camp H."/>
            <person name="Overmann J."/>
            <person name="Amann R."/>
            <person name="Jetten M.S.M."/>
            <person name="Mascher T."/>
            <person name="Medema M.H."/>
            <person name="Devos D.P."/>
            <person name="Kaster A.-K."/>
            <person name="Ovreas L."/>
            <person name="Rohde M."/>
            <person name="Galperin M.Y."/>
            <person name="Jogler C."/>
        </authorList>
    </citation>
    <scope>NUCLEOTIDE SEQUENCE [LARGE SCALE GENOMIC DNA]</scope>
    <source>
        <strain evidence="4 5">Pla123a</strain>
    </source>
</reference>
<evidence type="ECO:0000256" key="2">
    <source>
        <dbReference type="SAM" id="Phobius"/>
    </source>
</evidence>
<dbReference type="PANTHER" id="PTHR19353">
    <property type="entry name" value="FATTY ACID DESATURASE 2"/>
    <property type="match status" value="1"/>
</dbReference>
<proteinExistence type="predicted"/>
<organism evidence="4 5">
    <name type="scientific">Posidoniimonas polymericola</name>
    <dbReference type="NCBI Taxonomy" id="2528002"/>
    <lineage>
        <taxon>Bacteria</taxon>
        <taxon>Pseudomonadati</taxon>
        <taxon>Planctomycetota</taxon>
        <taxon>Planctomycetia</taxon>
        <taxon>Pirellulales</taxon>
        <taxon>Lacipirellulaceae</taxon>
        <taxon>Posidoniimonas</taxon>
    </lineage>
</organism>
<dbReference type="CDD" id="cd03510">
    <property type="entry name" value="Rhizobitoxine-FADS-like"/>
    <property type="match status" value="1"/>
</dbReference>
<gene>
    <name evidence="4" type="ORF">Pla123a_39480</name>
</gene>
<dbReference type="Proteomes" id="UP000318478">
    <property type="component" value="Unassembled WGS sequence"/>
</dbReference>
<dbReference type="AlphaFoldDB" id="A0A5C5YGF3"/>
<dbReference type="InterPro" id="IPR005804">
    <property type="entry name" value="FA_desaturase_dom"/>
</dbReference>
<dbReference type="Pfam" id="PF00487">
    <property type="entry name" value="FA_desaturase"/>
    <property type="match status" value="1"/>
</dbReference>
<feature type="transmembrane region" description="Helical" evidence="2">
    <location>
        <begin position="208"/>
        <end position="230"/>
    </location>
</feature>
<comment type="caution">
    <text evidence="4">The sequence shown here is derived from an EMBL/GenBank/DDBJ whole genome shotgun (WGS) entry which is preliminary data.</text>
</comment>
<dbReference type="PANTHER" id="PTHR19353:SF19">
    <property type="entry name" value="DELTA(5) FATTY ACID DESATURASE C-RELATED"/>
    <property type="match status" value="1"/>
</dbReference>
<feature type="transmembrane region" description="Helical" evidence="2">
    <location>
        <begin position="48"/>
        <end position="66"/>
    </location>
</feature>
<dbReference type="GO" id="GO:0016020">
    <property type="term" value="C:membrane"/>
    <property type="evidence" value="ECO:0007669"/>
    <property type="project" value="TreeGrafter"/>
</dbReference>
<keyword evidence="5" id="KW-1185">Reference proteome</keyword>
<feature type="domain" description="Fatty acid desaturase" evidence="3">
    <location>
        <begin position="70"/>
        <end position="317"/>
    </location>
</feature>
<evidence type="ECO:0000256" key="1">
    <source>
        <dbReference type="SAM" id="MobiDB-lite"/>
    </source>
</evidence>
<accession>A0A5C5YGF3</accession>
<evidence type="ECO:0000313" key="4">
    <source>
        <dbReference type="EMBL" id="TWT73611.1"/>
    </source>
</evidence>
<protein>
    <submittedName>
        <fullName evidence="4">Fatty acid desaturase</fullName>
    </submittedName>
</protein>
<evidence type="ECO:0000313" key="5">
    <source>
        <dbReference type="Proteomes" id="UP000318478"/>
    </source>
</evidence>
<sequence>MTDAVRDHASVQVPPSNEAELAAPLERFPRTTHIAAVRRLSRVNGWRSSLLILGIWAPLVGAMAWAAMMPHWWVFLIAGCVVASRIVGMGVLVHDASHYLLYKNRLVNDLVSDLLLAFPIGMTTGLYRRTHFQHHRFTNTKDDIDLVAQSTDSEWFEWPKNGREFCAVMARSLAGLNVHRAWVMYQHWAPWNHLREPLSPAFPLHTRVLYFVNMAGVYALIGWGFSVAPWTTGKLIALYLVPGVTLVNFSLRLRATAEHIGADSSEELRATRTVLPRWWERWLVSPFNVNHHLEHHLFPSVPGPNLGKLHRVLMQDDDFRSRAHLTRGYHGVLTELMASENQSGSADEPLGSLTAAPTRQPR</sequence>
<feature type="region of interest" description="Disordered" evidence="1">
    <location>
        <begin position="340"/>
        <end position="362"/>
    </location>
</feature>
<feature type="transmembrane region" description="Helical" evidence="2">
    <location>
        <begin position="72"/>
        <end position="93"/>
    </location>
</feature>
<dbReference type="InterPro" id="IPR012171">
    <property type="entry name" value="Fatty_acid_desaturase"/>
</dbReference>